<accession>A0AB35XIZ1</accession>
<dbReference type="RefSeq" id="WP_230972836.1">
    <property type="nucleotide sequence ID" value="NZ_JBAKUA010000003.1"/>
</dbReference>
<evidence type="ECO:0000313" key="2">
    <source>
        <dbReference type="Proteomes" id="UP001309299"/>
    </source>
</evidence>
<gene>
    <name evidence="1" type="ORF">V7F78_02665</name>
</gene>
<name>A0AB35XIZ1_9ACTN</name>
<protein>
    <submittedName>
        <fullName evidence="1">McrC family protein</fullName>
    </submittedName>
</protein>
<comment type="caution">
    <text evidence="1">The sequence shown here is derived from an EMBL/GenBank/DDBJ whole genome shotgun (WGS) entry which is preliminary data.</text>
</comment>
<dbReference type="EMBL" id="JBAKUA010000003">
    <property type="protein sequence ID" value="MEH1545937.1"/>
    <property type="molecule type" value="Genomic_DNA"/>
</dbReference>
<dbReference type="InterPro" id="IPR019292">
    <property type="entry name" value="McrC"/>
</dbReference>
<reference evidence="1" key="1">
    <citation type="submission" date="2024-02" db="EMBL/GenBank/DDBJ databases">
        <title>Bacterial skin colonization with Propionibacterium avidum as a risk factor for Periprosthetic Joint Infections - a single-center prospective study.</title>
        <authorList>
            <person name="Achermann Y."/>
        </authorList>
    </citation>
    <scope>NUCLEOTIDE SEQUENCE</scope>
    <source>
        <strain evidence="1">PAVI-2017310195</strain>
    </source>
</reference>
<evidence type="ECO:0000313" key="1">
    <source>
        <dbReference type="EMBL" id="MEH1545937.1"/>
    </source>
</evidence>
<dbReference type="AlphaFoldDB" id="A0AB35XIZ1"/>
<dbReference type="PANTHER" id="PTHR38733">
    <property type="entry name" value="PROTEIN MCRC"/>
    <property type="match status" value="1"/>
</dbReference>
<proteinExistence type="predicted"/>
<dbReference type="Pfam" id="PF10117">
    <property type="entry name" value="McrBC"/>
    <property type="match status" value="1"/>
</dbReference>
<sequence>MQTWHAVENEISALPGLTPADVPTGLPDNIRVLLQGGVLQILASNVAGNIPLLNGNKLVISPKHASLNPVSMLLYLHDSQSARLVNDAPFGYSSGSHDFGLSSLAEMLSRELLSFAAKPKLFRRKPTLEATSSAVGQINWPVTNLRARRGDAAPIVTRRHRPTFDIPENRIIKSAAKRVLGLLSSDAPGARVTHDWANWQASTFAGYDDIRKVSQMMRTKNVGGSHSYYSNALGLSLVILQASGIDHGESWESDGYLFNMPGLYEDFVRTSLMRAAEPTALSVQKGFASSSFLLTNGEIELIPDLTIYRGGSIEAVLDVKYKVPDAKDLYQIYTYMQFARLNEAYIISPSVRTGDVVETFDGHRIKCLGLDSSYAIDVDALASRVIEALR</sequence>
<dbReference type="Proteomes" id="UP001309299">
    <property type="component" value="Unassembled WGS sequence"/>
</dbReference>
<organism evidence="1 2">
    <name type="scientific">Cutibacterium avidum</name>
    <dbReference type="NCBI Taxonomy" id="33010"/>
    <lineage>
        <taxon>Bacteria</taxon>
        <taxon>Bacillati</taxon>
        <taxon>Actinomycetota</taxon>
        <taxon>Actinomycetes</taxon>
        <taxon>Propionibacteriales</taxon>
        <taxon>Propionibacteriaceae</taxon>
        <taxon>Cutibacterium</taxon>
    </lineage>
</organism>
<dbReference type="PANTHER" id="PTHR38733:SF1">
    <property type="entry name" value="TYPE IV METHYL-DIRECTED RESTRICTION ENZYME ECOKMCRBC"/>
    <property type="match status" value="1"/>
</dbReference>